<evidence type="ECO:0000256" key="2">
    <source>
        <dbReference type="ARBA" id="ARBA00022840"/>
    </source>
</evidence>
<keyword evidence="2 3" id="KW-0067">ATP-binding</keyword>
<dbReference type="GO" id="GO:0005737">
    <property type="term" value="C:cytoplasm"/>
    <property type="evidence" value="ECO:0007669"/>
    <property type="project" value="UniProtKB-SubCell"/>
</dbReference>
<dbReference type="InterPro" id="IPR001977">
    <property type="entry name" value="Depp_CoAkinase"/>
</dbReference>
<dbReference type="GO" id="GO:0004140">
    <property type="term" value="F:dephospho-CoA kinase activity"/>
    <property type="evidence" value="ECO:0007669"/>
    <property type="project" value="UniProtKB-UniRule"/>
</dbReference>
<evidence type="ECO:0000313" key="6">
    <source>
        <dbReference type="Proteomes" id="UP000021369"/>
    </source>
</evidence>
<dbReference type="EMBL" id="JEOB01000004">
    <property type="protein sequence ID" value="EXM38051.1"/>
    <property type="molecule type" value="Genomic_DNA"/>
</dbReference>
<evidence type="ECO:0000313" key="5">
    <source>
        <dbReference type="EMBL" id="EXM38051.1"/>
    </source>
</evidence>
<dbReference type="InterPro" id="IPR027417">
    <property type="entry name" value="P-loop_NTPase"/>
</dbReference>
<feature type="binding site" evidence="3">
    <location>
        <begin position="12"/>
        <end position="17"/>
    </location>
    <ligand>
        <name>ATP</name>
        <dbReference type="ChEBI" id="CHEBI:30616"/>
    </ligand>
</feature>
<keyword evidence="3" id="KW-0808">Transferase</keyword>
<dbReference type="SUPFAM" id="SSF52540">
    <property type="entry name" value="P-loop containing nucleoside triphosphate hydrolases"/>
    <property type="match status" value="1"/>
</dbReference>
<dbReference type="HAMAP" id="MF_00376">
    <property type="entry name" value="Dephospho_CoA_kinase"/>
    <property type="match status" value="1"/>
</dbReference>
<keyword evidence="1 3" id="KW-0547">Nucleotide-binding</keyword>
<dbReference type="OrthoDB" id="9812943at2"/>
<protein>
    <recommendedName>
        <fullName evidence="3 4">Dephospho-CoA kinase</fullName>
        <ecNumber evidence="3 4">2.7.1.24</ecNumber>
    </recommendedName>
    <alternativeName>
        <fullName evidence="3">Dephosphocoenzyme A kinase</fullName>
    </alternativeName>
</protein>
<dbReference type="PANTHER" id="PTHR10695">
    <property type="entry name" value="DEPHOSPHO-COA KINASE-RELATED"/>
    <property type="match status" value="1"/>
</dbReference>
<dbReference type="Pfam" id="PF01121">
    <property type="entry name" value="CoaE"/>
    <property type="match status" value="1"/>
</dbReference>
<evidence type="ECO:0000256" key="3">
    <source>
        <dbReference type="HAMAP-Rule" id="MF_00376"/>
    </source>
</evidence>
<dbReference type="AlphaFoldDB" id="A0A011VS63"/>
<sequence>MSVVIGLTGQSGAGKTLVSKIFEENGFGVINCDMAAREVTEAGSECNRELAKIFPECFDDDLVLDRRALGRIVFSDREKLDILNTVIFRYIDKLLDEKIAQYSIDYEYVVLDAPTLFEAGADKKCNVIVSVTADEEIRLKRITVRDGLDEASVRNRFASQHSQRFFEENSDFVIKNNGETEDAVEQTKEIIDKIKEGKIGSKNN</sequence>
<dbReference type="PANTHER" id="PTHR10695:SF46">
    <property type="entry name" value="BIFUNCTIONAL COENZYME A SYNTHASE-RELATED"/>
    <property type="match status" value="1"/>
</dbReference>
<organism evidence="5 6">
    <name type="scientific">Ruminococcus albus SY3</name>
    <dbReference type="NCBI Taxonomy" id="1341156"/>
    <lineage>
        <taxon>Bacteria</taxon>
        <taxon>Bacillati</taxon>
        <taxon>Bacillota</taxon>
        <taxon>Clostridia</taxon>
        <taxon>Eubacteriales</taxon>
        <taxon>Oscillospiraceae</taxon>
        <taxon>Ruminococcus</taxon>
    </lineage>
</organism>
<dbReference type="EC" id="2.7.1.24" evidence="3 4"/>
<dbReference type="GO" id="GO:0015937">
    <property type="term" value="P:coenzyme A biosynthetic process"/>
    <property type="evidence" value="ECO:0007669"/>
    <property type="project" value="UniProtKB-UniRule"/>
</dbReference>
<comment type="pathway">
    <text evidence="3">Cofactor biosynthesis; coenzyme A biosynthesis; CoA from (R)-pantothenate: step 5/5.</text>
</comment>
<name>A0A011VS63_RUMAL</name>
<dbReference type="Proteomes" id="UP000021369">
    <property type="component" value="Unassembled WGS sequence"/>
</dbReference>
<accession>A0A011VS63</accession>
<keyword evidence="3 5" id="KW-0418">Kinase</keyword>
<dbReference type="NCBIfam" id="TIGR00152">
    <property type="entry name" value="dephospho-CoA kinase"/>
    <property type="match status" value="1"/>
</dbReference>
<comment type="catalytic activity">
    <reaction evidence="3">
        <text>3'-dephospho-CoA + ATP = ADP + CoA + H(+)</text>
        <dbReference type="Rhea" id="RHEA:18245"/>
        <dbReference type="ChEBI" id="CHEBI:15378"/>
        <dbReference type="ChEBI" id="CHEBI:30616"/>
        <dbReference type="ChEBI" id="CHEBI:57287"/>
        <dbReference type="ChEBI" id="CHEBI:57328"/>
        <dbReference type="ChEBI" id="CHEBI:456216"/>
        <dbReference type="EC" id="2.7.1.24"/>
    </reaction>
</comment>
<gene>
    <name evidence="3" type="primary">coaE</name>
    <name evidence="5" type="ORF">RASY3_17290</name>
</gene>
<comment type="similarity">
    <text evidence="3">Belongs to the CoaE family.</text>
</comment>
<dbReference type="PROSITE" id="PS51219">
    <property type="entry name" value="DPCK"/>
    <property type="match status" value="1"/>
</dbReference>
<evidence type="ECO:0000256" key="4">
    <source>
        <dbReference type="NCBIfam" id="TIGR00152"/>
    </source>
</evidence>
<dbReference type="GO" id="GO:0005524">
    <property type="term" value="F:ATP binding"/>
    <property type="evidence" value="ECO:0007669"/>
    <property type="project" value="UniProtKB-UniRule"/>
</dbReference>
<keyword evidence="6" id="KW-1185">Reference proteome</keyword>
<comment type="subcellular location">
    <subcellularLocation>
        <location evidence="3">Cytoplasm</location>
    </subcellularLocation>
</comment>
<dbReference type="CDD" id="cd02022">
    <property type="entry name" value="DPCK"/>
    <property type="match status" value="1"/>
</dbReference>
<reference evidence="5 6" key="1">
    <citation type="submission" date="2013-06" db="EMBL/GenBank/DDBJ databases">
        <title>Rumen cellulosomics: divergent fiber-degrading strategies revealed by comparative genome-wide analysis of six Ruminococcal strains.</title>
        <authorList>
            <person name="Dassa B."/>
            <person name="Borovok I."/>
            <person name="Lamed R."/>
            <person name="Flint H."/>
            <person name="Yeoman C.J."/>
            <person name="White B."/>
            <person name="Bayer E.A."/>
        </authorList>
    </citation>
    <scope>NUCLEOTIDE SEQUENCE [LARGE SCALE GENOMIC DNA]</scope>
    <source>
        <strain evidence="5 6">SY3</strain>
    </source>
</reference>
<comment type="function">
    <text evidence="3">Catalyzes the phosphorylation of the 3'-hydroxyl group of dephosphocoenzyme A to form coenzyme A.</text>
</comment>
<dbReference type="PATRIC" id="fig|1341156.4.peg.3059"/>
<evidence type="ECO:0000256" key="1">
    <source>
        <dbReference type="ARBA" id="ARBA00022741"/>
    </source>
</evidence>
<comment type="caution">
    <text evidence="5">The sequence shown here is derived from an EMBL/GenBank/DDBJ whole genome shotgun (WGS) entry which is preliminary data.</text>
</comment>
<dbReference type="RefSeq" id="WP_037290174.1">
    <property type="nucleotide sequence ID" value="NZ_JEOB01000004.1"/>
</dbReference>
<dbReference type="Gene3D" id="3.40.50.300">
    <property type="entry name" value="P-loop containing nucleotide triphosphate hydrolases"/>
    <property type="match status" value="1"/>
</dbReference>
<keyword evidence="3" id="KW-0173">Coenzyme A biosynthesis</keyword>
<proteinExistence type="inferred from homology"/>
<dbReference type="UniPathway" id="UPA00241">
    <property type="reaction ID" value="UER00356"/>
</dbReference>
<keyword evidence="3" id="KW-0963">Cytoplasm</keyword>